<evidence type="ECO:0000313" key="2">
    <source>
        <dbReference type="Proteomes" id="UP001157502"/>
    </source>
</evidence>
<name>A0ACC2FXM6_DALPE</name>
<sequence>MVGWCHRTDAQTWTPQPHSPGPPWQSKPVQFTACFGIQPGGLLGWSYPFRKSCNEQGCRSTGLVVLWLGVRSGSDRGTRSRCAVSRSWLQCVCLPALATLLSEGLEVRQRACWSAATTRRAPEYTRLQTSLDKLSQPYIGKTASTN</sequence>
<organism evidence="1 2">
    <name type="scientific">Dallia pectoralis</name>
    <name type="common">Alaska blackfish</name>
    <dbReference type="NCBI Taxonomy" id="75939"/>
    <lineage>
        <taxon>Eukaryota</taxon>
        <taxon>Metazoa</taxon>
        <taxon>Chordata</taxon>
        <taxon>Craniata</taxon>
        <taxon>Vertebrata</taxon>
        <taxon>Euteleostomi</taxon>
        <taxon>Actinopterygii</taxon>
        <taxon>Neopterygii</taxon>
        <taxon>Teleostei</taxon>
        <taxon>Protacanthopterygii</taxon>
        <taxon>Esociformes</taxon>
        <taxon>Umbridae</taxon>
        <taxon>Dallia</taxon>
    </lineage>
</organism>
<protein>
    <submittedName>
        <fullName evidence="1">Uncharacterized protein</fullName>
    </submittedName>
</protein>
<comment type="caution">
    <text evidence="1">The sequence shown here is derived from an EMBL/GenBank/DDBJ whole genome shotgun (WGS) entry which is preliminary data.</text>
</comment>
<dbReference type="EMBL" id="CM055747">
    <property type="protein sequence ID" value="KAJ7995975.1"/>
    <property type="molecule type" value="Genomic_DNA"/>
</dbReference>
<accession>A0ACC2FXM6</accession>
<gene>
    <name evidence="1" type="ORF">DPEC_G00232270</name>
</gene>
<keyword evidence="2" id="KW-1185">Reference proteome</keyword>
<evidence type="ECO:0000313" key="1">
    <source>
        <dbReference type="EMBL" id="KAJ7995975.1"/>
    </source>
</evidence>
<dbReference type="Proteomes" id="UP001157502">
    <property type="component" value="Chromosome 20"/>
</dbReference>
<proteinExistence type="predicted"/>
<reference evidence="1" key="1">
    <citation type="submission" date="2021-05" db="EMBL/GenBank/DDBJ databases">
        <authorList>
            <person name="Pan Q."/>
            <person name="Jouanno E."/>
            <person name="Zahm M."/>
            <person name="Klopp C."/>
            <person name="Cabau C."/>
            <person name="Louis A."/>
            <person name="Berthelot C."/>
            <person name="Parey E."/>
            <person name="Roest Crollius H."/>
            <person name="Montfort J."/>
            <person name="Robinson-Rechavi M."/>
            <person name="Bouchez O."/>
            <person name="Lampietro C."/>
            <person name="Lopez Roques C."/>
            <person name="Donnadieu C."/>
            <person name="Postlethwait J."/>
            <person name="Bobe J."/>
            <person name="Dillon D."/>
            <person name="Chandos A."/>
            <person name="von Hippel F."/>
            <person name="Guiguen Y."/>
        </authorList>
    </citation>
    <scope>NUCLEOTIDE SEQUENCE</scope>
    <source>
        <strain evidence="1">YG-Jan2019</strain>
    </source>
</reference>